<evidence type="ECO:0000256" key="5">
    <source>
        <dbReference type="SAM" id="MobiDB-lite"/>
    </source>
</evidence>
<dbReference type="AlphaFoldDB" id="A0A8H6X7V7"/>
<keyword evidence="1" id="KW-0479">Metal-binding</keyword>
<sequence length="465" mass="52299">MPSNAKSATKQERTRLAFSLTNPMHADAYCILGIQQVLDKVVFRKDAEHDPRQGPVLRAAMTFMSTRRTSQELALLRTRLTTCGCKPSIRAQHIFVSRPLEEVLELALFDICGTISDYFLRIGAGKFLKVKANTPVDERPWPSSITDVIPAAGGEREVLSGLVQWAAIVPGGHSVFCLIGALARYWEPFAQEVFRTPDLTRGTGTTRGPRRRNNTTSSSPPVIACAQGFFHTLSEVDFRMTIALLPTIYERMYDIAVSIEPILKDHFRMSLQLNMDDCRRWFDLVCRIRPAISPDGQWIKPENPPEIKDPRSHFALAYHRMAETRNRNQCLHIECTTKIVQRSSLCSRCGIVRYCSKECLAAAWDSPQHAHKTLCKRIARLRAATLLKDDKAWTHTMRDSSVHRDPETFAIMCARLGADADDAAGIYREIMRVTEAKVKFAENGAKTEAAVDQASDLPIENLELD</sequence>
<dbReference type="Pfam" id="PF01753">
    <property type="entry name" value="zf-MYND"/>
    <property type="match status" value="1"/>
</dbReference>
<feature type="region of interest" description="Disordered" evidence="5">
    <location>
        <begin position="198"/>
        <end position="220"/>
    </location>
</feature>
<evidence type="ECO:0000313" key="7">
    <source>
        <dbReference type="EMBL" id="KAF7335614.1"/>
    </source>
</evidence>
<accession>A0A8H6X7V7</accession>
<dbReference type="GO" id="GO:0008270">
    <property type="term" value="F:zinc ion binding"/>
    <property type="evidence" value="ECO:0007669"/>
    <property type="project" value="UniProtKB-KW"/>
</dbReference>
<dbReference type="InterPro" id="IPR002893">
    <property type="entry name" value="Znf_MYND"/>
</dbReference>
<evidence type="ECO:0000256" key="2">
    <source>
        <dbReference type="ARBA" id="ARBA00022771"/>
    </source>
</evidence>
<keyword evidence="3" id="KW-0862">Zinc</keyword>
<keyword evidence="2 4" id="KW-0863">Zinc-finger</keyword>
<proteinExistence type="predicted"/>
<protein>
    <submittedName>
        <fullName evidence="7">MYND-type domain-containing protein</fullName>
    </submittedName>
</protein>
<dbReference type="Proteomes" id="UP000620124">
    <property type="component" value="Unassembled WGS sequence"/>
</dbReference>
<dbReference type="PROSITE" id="PS50865">
    <property type="entry name" value="ZF_MYND_2"/>
    <property type="match status" value="1"/>
</dbReference>
<organism evidence="7 8">
    <name type="scientific">Mycena venus</name>
    <dbReference type="NCBI Taxonomy" id="2733690"/>
    <lineage>
        <taxon>Eukaryota</taxon>
        <taxon>Fungi</taxon>
        <taxon>Dikarya</taxon>
        <taxon>Basidiomycota</taxon>
        <taxon>Agaricomycotina</taxon>
        <taxon>Agaricomycetes</taxon>
        <taxon>Agaricomycetidae</taxon>
        <taxon>Agaricales</taxon>
        <taxon>Marasmiineae</taxon>
        <taxon>Mycenaceae</taxon>
        <taxon>Mycena</taxon>
    </lineage>
</organism>
<dbReference type="OrthoDB" id="2854872at2759"/>
<name>A0A8H6X7V7_9AGAR</name>
<evidence type="ECO:0000256" key="3">
    <source>
        <dbReference type="ARBA" id="ARBA00022833"/>
    </source>
</evidence>
<evidence type="ECO:0000313" key="8">
    <source>
        <dbReference type="Proteomes" id="UP000620124"/>
    </source>
</evidence>
<feature type="domain" description="MYND-type" evidence="6">
    <location>
        <begin position="332"/>
        <end position="375"/>
    </location>
</feature>
<dbReference type="Gene3D" id="6.10.140.2220">
    <property type="match status" value="1"/>
</dbReference>
<evidence type="ECO:0000256" key="4">
    <source>
        <dbReference type="PROSITE-ProRule" id="PRU00134"/>
    </source>
</evidence>
<gene>
    <name evidence="7" type="ORF">MVEN_02216100</name>
</gene>
<dbReference type="SUPFAM" id="SSF144232">
    <property type="entry name" value="HIT/MYND zinc finger-like"/>
    <property type="match status" value="1"/>
</dbReference>
<dbReference type="EMBL" id="JACAZI010000024">
    <property type="protein sequence ID" value="KAF7335614.1"/>
    <property type="molecule type" value="Genomic_DNA"/>
</dbReference>
<keyword evidence="8" id="KW-1185">Reference proteome</keyword>
<evidence type="ECO:0000259" key="6">
    <source>
        <dbReference type="PROSITE" id="PS50865"/>
    </source>
</evidence>
<reference evidence="7" key="1">
    <citation type="submission" date="2020-05" db="EMBL/GenBank/DDBJ databases">
        <title>Mycena genomes resolve the evolution of fungal bioluminescence.</title>
        <authorList>
            <person name="Tsai I.J."/>
        </authorList>
    </citation>
    <scope>NUCLEOTIDE SEQUENCE</scope>
    <source>
        <strain evidence="7">CCC161011</strain>
    </source>
</reference>
<comment type="caution">
    <text evidence="7">The sequence shown here is derived from an EMBL/GenBank/DDBJ whole genome shotgun (WGS) entry which is preliminary data.</text>
</comment>
<evidence type="ECO:0000256" key="1">
    <source>
        <dbReference type="ARBA" id="ARBA00022723"/>
    </source>
</evidence>